<gene>
    <name evidence="7 8" type="ORF">CG9664</name>
</gene>
<feature type="transmembrane region" description="Helical" evidence="5">
    <location>
        <begin position="93"/>
        <end position="117"/>
    </location>
</feature>
<dbReference type="Pfam" id="PF01061">
    <property type="entry name" value="ABC2_membrane"/>
    <property type="match status" value="1"/>
</dbReference>
<dbReference type="GO" id="GO:0140359">
    <property type="term" value="F:ABC-type transporter activity"/>
    <property type="evidence" value="ECO:0007669"/>
    <property type="project" value="InterPro"/>
</dbReference>
<evidence type="ECO:0000259" key="6">
    <source>
        <dbReference type="Pfam" id="PF01061"/>
    </source>
</evidence>
<dbReference type="FlyBase" id="FBgn0031515">
    <property type="gene designation" value="CG9664"/>
</dbReference>
<proteinExistence type="evidence at transcript level"/>
<dbReference type="GO" id="GO:0042048">
    <property type="term" value="P:olfactory behavior"/>
    <property type="evidence" value="ECO:0000315"/>
    <property type="project" value="FlyBase"/>
</dbReference>
<dbReference type="EMBL" id="AY060604">
    <property type="protein sequence ID" value="AAL28152.1"/>
    <property type="molecule type" value="mRNA"/>
</dbReference>
<keyword evidence="2 5" id="KW-0812">Transmembrane</keyword>
<evidence type="ECO:0000256" key="2">
    <source>
        <dbReference type="ARBA" id="ARBA00022692"/>
    </source>
</evidence>
<keyword evidence="4 5" id="KW-0472">Membrane</keyword>
<reference evidence="7" key="1">
    <citation type="submission" date="2001-10" db="EMBL/GenBank/DDBJ databases">
        <authorList>
            <person name="Stapleton M."/>
            <person name="Brokstein P."/>
            <person name="Hong L."/>
            <person name="Agbayani A."/>
            <person name="Carlson J."/>
            <person name="Champe M."/>
            <person name="Chavez C."/>
            <person name="Dorsett V."/>
            <person name="Farfan D."/>
            <person name="Frise E."/>
            <person name="George R."/>
            <person name="Gonzalez M."/>
            <person name="Guarin H."/>
            <person name="Li P."/>
            <person name="Liao G."/>
            <person name="Miranda A."/>
            <person name="Mungall C.J."/>
            <person name="Nunoo J."/>
            <person name="Pacleb J."/>
            <person name="Paragas V."/>
            <person name="Park S."/>
            <person name="Phouanenavong S."/>
            <person name="Wan K."/>
            <person name="Yu C."/>
            <person name="Lewis S.E."/>
            <person name="Rubin G.M."/>
            <person name="Celniker S."/>
        </authorList>
    </citation>
    <scope>NUCLEOTIDE SEQUENCE</scope>
    <source>
        <strain evidence="7">Berkeley</strain>
    </source>
</reference>
<evidence type="ECO:0000313" key="8">
    <source>
        <dbReference type="FlyBase" id="FBgn0031515"/>
    </source>
</evidence>
<dbReference type="InterPro" id="IPR013525">
    <property type="entry name" value="ABC2_TM"/>
</dbReference>
<dbReference type="UCSC" id="CG9664-RB">
    <property type="organism name" value="d. melanogaster"/>
</dbReference>
<dbReference type="OrthoDB" id="66620at2759"/>
<evidence type="ECO:0000256" key="1">
    <source>
        <dbReference type="ARBA" id="ARBA00004141"/>
    </source>
</evidence>
<organism evidence="7">
    <name type="scientific">Drosophila melanogaster</name>
    <name type="common">Fruit fly</name>
    <dbReference type="NCBI Taxonomy" id="7227"/>
    <lineage>
        <taxon>Eukaryota</taxon>
        <taxon>Metazoa</taxon>
        <taxon>Ecdysozoa</taxon>
        <taxon>Arthropoda</taxon>
        <taxon>Hexapoda</taxon>
        <taxon>Insecta</taxon>
        <taxon>Pterygota</taxon>
        <taxon>Neoptera</taxon>
        <taxon>Endopterygota</taxon>
        <taxon>Diptera</taxon>
        <taxon>Brachycera</taxon>
        <taxon>Muscomorpha</taxon>
        <taxon>Ephydroidea</taxon>
        <taxon>Drosophilidae</taxon>
        <taxon>Drosophila</taxon>
        <taxon>Sophophora</taxon>
    </lineage>
</organism>
<name>Q95SS9_DROME</name>
<protein>
    <submittedName>
        <fullName evidence="7">GH02377p</fullName>
    </submittedName>
</protein>
<dbReference type="GO" id="GO:0016020">
    <property type="term" value="C:membrane"/>
    <property type="evidence" value="ECO:0007669"/>
    <property type="project" value="UniProtKB-SubCell"/>
</dbReference>
<accession>Q95SS9</accession>
<dbReference type="AlphaFoldDB" id="Q95SS9"/>
<sequence>MMAGIVLRMAFLIQVPFPRSCTRNLLSFPIALLSPLLYLSTFCACSNLIPAALIDVHKDALDLSHLRGKEQVGFWTQLSVLLRRHLRSMSRDMFAVQMRLVMHVVVALLLGVVYWQIGGDAQKIVSNVSCLFFCDTLRVRRQCHALDPAVHAGLGGVHQGVLQRMVLPGSLLSVQGPGRSAPAADLSHNVHQHRLLHDGSATGIPTICHVLGPVRDDRLHWPLHRGDRRLPVHHAVGHIPGAQCHHSVPPVLRLLYSAERALLVSAPHLRRVLLQVHLRGSDASHLWIRSRGTGVLCHKQLLLLQNGGAVPQGLPDGGQ</sequence>
<keyword evidence="3 5" id="KW-1133">Transmembrane helix</keyword>
<comment type="subcellular location">
    <subcellularLocation>
        <location evidence="1">Membrane</location>
        <topology evidence="1">Multi-pass membrane protein</topology>
    </subcellularLocation>
</comment>
<evidence type="ECO:0000256" key="5">
    <source>
        <dbReference type="SAM" id="Phobius"/>
    </source>
</evidence>
<dbReference type="AGR" id="FB:FBgn0031515"/>
<evidence type="ECO:0000313" key="7">
    <source>
        <dbReference type="EMBL" id="AAL28152.1"/>
    </source>
</evidence>
<evidence type="ECO:0000256" key="4">
    <source>
        <dbReference type="ARBA" id="ARBA00023136"/>
    </source>
</evidence>
<evidence type="ECO:0000256" key="3">
    <source>
        <dbReference type="ARBA" id="ARBA00022989"/>
    </source>
</evidence>
<feature type="domain" description="ABC-2 type transporter transmembrane" evidence="6">
    <location>
        <begin position="76"/>
        <end position="134"/>
    </location>
</feature>